<organism evidence="1 3">
    <name type="scientific">Paramarasmius palmivorus</name>
    <dbReference type="NCBI Taxonomy" id="297713"/>
    <lineage>
        <taxon>Eukaryota</taxon>
        <taxon>Fungi</taxon>
        <taxon>Dikarya</taxon>
        <taxon>Basidiomycota</taxon>
        <taxon>Agaricomycotina</taxon>
        <taxon>Agaricomycetes</taxon>
        <taxon>Agaricomycetidae</taxon>
        <taxon>Agaricales</taxon>
        <taxon>Marasmiineae</taxon>
        <taxon>Marasmiaceae</taxon>
        <taxon>Paramarasmius</taxon>
    </lineage>
</organism>
<dbReference type="AlphaFoldDB" id="A0AAW0ANG3"/>
<proteinExistence type="predicted"/>
<dbReference type="EMBL" id="JAYKXP010000362">
    <property type="protein sequence ID" value="KAK7014455.1"/>
    <property type="molecule type" value="Genomic_DNA"/>
</dbReference>
<evidence type="ECO:0000313" key="3">
    <source>
        <dbReference type="Proteomes" id="UP001383192"/>
    </source>
</evidence>
<keyword evidence="3" id="KW-1185">Reference proteome</keyword>
<dbReference type="SUPFAM" id="SSF56112">
    <property type="entry name" value="Protein kinase-like (PK-like)"/>
    <property type="match status" value="1"/>
</dbReference>
<gene>
    <name evidence="2" type="ORF">VNI00_010764</name>
    <name evidence="1" type="ORF">VNI00_019349</name>
</gene>
<evidence type="ECO:0000313" key="2">
    <source>
        <dbReference type="EMBL" id="KAK7037803.1"/>
    </source>
</evidence>
<evidence type="ECO:0000313" key="1">
    <source>
        <dbReference type="EMBL" id="KAK7014455.1"/>
    </source>
</evidence>
<dbReference type="InterPro" id="IPR011009">
    <property type="entry name" value="Kinase-like_dom_sf"/>
</dbReference>
<protein>
    <recommendedName>
        <fullName evidence="4">Protein kinase domain-containing protein</fullName>
    </recommendedName>
</protein>
<reference evidence="1 3" key="1">
    <citation type="submission" date="2024-01" db="EMBL/GenBank/DDBJ databases">
        <title>A draft genome for a cacao thread blight-causing isolate of Paramarasmius palmivorus.</title>
        <authorList>
            <person name="Baruah I.K."/>
            <person name="Bukari Y."/>
            <person name="Amoako-Attah I."/>
            <person name="Meinhardt L.W."/>
            <person name="Bailey B.A."/>
            <person name="Cohen S.P."/>
        </authorList>
    </citation>
    <scope>NUCLEOTIDE SEQUENCE [LARGE SCALE GENOMIC DNA]</scope>
    <source>
        <strain evidence="1 3">GH-12</strain>
    </source>
</reference>
<evidence type="ECO:0008006" key="4">
    <source>
        <dbReference type="Google" id="ProtNLM"/>
    </source>
</evidence>
<dbReference type="Proteomes" id="UP001383192">
    <property type="component" value="Unassembled WGS sequence"/>
</dbReference>
<name>A0AAW0ANG3_9AGAR</name>
<accession>A0AAW0ANG3</accession>
<comment type="caution">
    <text evidence="1">The sequence shown here is derived from an EMBL/GenBank/DDBJ whole genome shotgun (WGS) entry which is preliminary data.</text>
</comment>
<dbReference type="EMBL" id="JAYKXP010000044">
    <property type="protein sequence ID" value="KAK7037803.1"/>
    <property type="molecule type" value="Genomic_DNA"/>
</dbReference>
<sequence>MFLDITFGLFRAEDQRHHRACMLSGYPNVSASLDHHESSQYVVSIQATHIISNTKGSTVYAGQFTGEKGNEDTVLKIHDTIEEAEAEARHYNEMKGLQGSVIPRFYGLFRGKTWSGGCVAGIILERFGEPVDKLLVDLERGTKAHILDHMDKIHKAGLAPDDVGSGNVLLYGKDIRIIDFTKTDPHKCLSTYRYLNAPEIVEKKELRPARMCRNLPMPKFIASIAKVVINGVSYPTQGMPTDPEVIKMLNPERFFTVYNGYQLITLLKVYYRNVYKELESGRSAEELQKDMEQLMKEAEDEWTVRSPHIRYGYGHKQP</sequence>